<keyword evidence="3" id="KW-1185">Reference proteome</keyword>
<feature type="domain" description="HTH marR-type" evidence="1">
    <location>
        <begin position="7"/>
        <end position="139"/>
    </location>
</feature>
<evidence type="ECO:0000313" key="3">
    <source>
        <dbReference type="Proteomes" id="UP000032740"/>
    </source>
</evidence>
<dbReference type="SUPFAM" id="SSF46785">
    <property type="entry name" value="Winged helix' DNA-binding domain"/>
    <property type="match status" value="1"/>
</dbReference>
<dbReference type="HOGENOM" id="CLU_1691649_0_0_14"/>
<proteinExistence type="predicted"/>
<dbReference type="AlphaFoldDB" id="U4KLD8"/>
<sequence>MSFYLSEEELEKLLYKFHQTIYCFEKFETDKYGYTWQELYLIKLVVDYPQYKMRELAEKLHVPIFQLTRLVSKLESKKILVKTHKQNDNKSIYLKTTQAGIDLLISTRTRHYKLLKETLKDIDDHSLKTISRFINSLDVVLMLDELEKGVNHEES</sequence>
<dbReference type="EMBL" id="FO681347">
    <property type="protein sequence ID" value="CCV64632.1"/>
    <property type="molecule type" value="Genomic_DNA"/>
</dbReference>
<dbReference type="InterPro" id="IPR036388">
    <property type="entry name" value="WH-like_DNA-bd_sf"/>
</dbReference>
<organism evidence="2 3">
    <name type="scientific">Alteracholeplasma palmae (strain ATCC 49389 / J233)</name>
    <name type="common">Acholeplasma palmae</name>
    <dbReference type="NCBI Taxonomy" id="1318466"/>
    <lineage>
        <taxon>Bacteria</taxon>
        <taxon>Bacillati</taxon>
        <taxon>Mycoplasmatota</taxon>
        <taxon>Mollicutes</taxon>
        <taxon>Acholeplasmatales</taxon>
        <taxon>Acholeplasmataceae</taxon>
        <taxon>Acholeplasma</taxon>
    </lineage>
</organism>
<dbReference type="InterPro" id="IPR039422">
    <property type="entry name" value="MarR/SlyA-like"/>
</dbReference>
<dbReference type="RefSeq" id="WP_026661117.1">
    <property type="nucleotide sequence ID" value="NC_022538.1"/>
</dbReference>
<dbReference type="InterPro" id="IPR000835">
    <property type="entry name" value="HTH_MarR-typ"/>
</dbReference>
<evidence type="ECO:0000259" key="1">
    <source>
        <dbReference type="PROSITE" id="PS50995"/>
    </source>
</evidence>
<dbReference type="InterPro" id="IPR036390">
    <property type="entry name" value="WH_DNA-bd_sf"/>
</dbReference>
<name>U4KLD8_ALTPJ</name>
<accession>U4KLD8</accession>
<dbReference type="PANTHER" id="PTHR33164">
    <property type="entry name" value="TRANSCRIPTIONAL REGULATOR, MARR FAMILY"/>
    <property type="match status" value="1"/>
</dbReference>
<protein>
    <submittedName>
        <fullName evidence="2">Predicted transcriptional regulator, MarR</fullName>
    </submittedName>
</protein>
<gene>
    <name evidence="2" type="ORF">BN85410550</name>
</gene>
<dbReference type="GO" id="GO:0006950">
    <property type="term" value="P:response to stress"/>
    <property type="evidence" value="ECO:0007669"/>
    <property type="project" value="TreeGrafter"/>
</dbReference>
<dbReference type="SMART" id="SM00347">
    <property type="entry name" value="HTH_MARR"/>
    <property type="match status" value="1"/>
</dbReference>
<dbReference type="Proteomes" id="UP000032740">
    <property type="component" value="Chromosome"/>
</dbReference>
<dbReference type="STRING" id="1318466.BN85410550"/>
<dbReference type="GO" id="GO:0003700">
    <property type="term" value="F:DNA-binding transcription factor activity"/>
    <property type="evidence" value="ECO:0007669"/>
    <property type="project" value="InterPro"/>
</dbReference>
<dbReference type="KEGG" id="apal:BN85410550"/>
<reference evidence="2 3" key="1">
    <citation type="journal article" date="2013" name="J. Mol. Microbiol. Biotechnol.">
        <title>Analysis of the Complete Genomes of Acholeplasma brassicae , A. palmae and A. laidlawii and Their Comparison to the Obligate Parasites from ' Candidatus Phytoplasma'.</title>
        <authorList>
            <person name="Kube M."/>
            <person name="Siewert C."/>
            <person name="Migdoll A.M."/>
            <person name="Duduk B."/>
            <person name="Holz S."/>
            <person name="Rabus R."/>
            <person name="Seemuller E."/>
            <person name="Mitrovic J."/>
            <person name="Muller I."/>
            <person name="Buttner C."/>
            <person name="Reinhardt R."/>
        </authorList>
    </citation>
    <scope>NUCLEOTIDE SEQUENCE [LARGE SCALE GENOMIC DNA]</scope>
    <source>
        <strain evidence="2 3">J233</strain>
    </source>
</reference>
<evidence type="ECO:0000313" key="2">
    <source>
        <dbReference type="EMBL" id="CCV64632.1"/>
    </source>
</evidence>
<dbReference type="Gene3D" id="1.10.10.10">
    <property type="entry name" value="Winged helix-like DNA-binding domain superfamily/Winged helix DNA-binding domain"/>
    <property type="match status" value="1"/>
</dbReference>
<dbReference type="PROSITE" id="PS50995">
    <property type="entry name" value="HTH_MARR_2"/>
    <property type="match status" value="1"/>
</dbReference>
<dbReference type="PANTHER" id="PTHR33164:SF43">
    <property type="entry name" value="HTH-TYPE TRANSCRIPTIONAL REPRESSOR YETL"/>
    <property type="match status" value="1"/>
</dbReference>